<evidence type="ECO:0000256" key="1">
    <source>
        <dbReference type="SAM" id="SignalP"/>
    </source>
</evidence>
<dbReference type="GO" id="GO:0005506">
    <property type="term" value="F:iron ion binding"/>
    <property type="evidence" value="ECO:0007669"/>
    <property type="project" value="InterPro"/>
</dbReference>
<gene>
    <name evidence="2" type="ORF">SAMN05216302_1001170</name>
</gene>
<keyword evidence="1" id="KW-0732">Signal</keyword>
<organism evidence="2 3">
    <name type="scientific">Nitrosomonas aestuarii</name>
    <dbReference type="NCBI Taxonomy" id="52441"/>
    <lineage>
        <taxon>Bacteria</taxon>
        <taxon>Pseudomonadati</taxon>
        <taxon>Pseudomonadota</taxon>
        <taxon>Betaproteobacteria</taxon>
        <taxon>Nitrosomonadales</taxon>
        <taxon>Nitrosomonadaceae</taxon>
        <taxon>Nitrosomonas</taxon>
    </lineage>
</organism>
<dbReference type="SUPFAM" id="SSF47175">
    <property type="entry name" value="Cytochromes"/>
    <property type="match status" value="1"/>
</dbReference>
<dbReference type="AlphaFoldDB" id="A0A1I3X8A3"/>
<feature type="chain" id="PRO_5011561108" description="Cytochrome C" evidence="1">
    <location>
        <begin position="19"/>
        <end position="155"/>
    </location>
</feature>
<evidence type="ECO:0000313" key="3">
    <source>
        <dbReference type="Proteomes" id="UP000199533"/>
    </source>
</evidence>
<dbReference type="STRING" id="52441.SAMN05216302_1001170"/>
<reference evidence="3" key="1">
    <citation type="submission" date="2016-10" db="EMBL/GenBank/DDBJ databases">
        <authorList>
            <person name="Varghese N."/>
            <person name="Submissions S."/>
        </authorList>
    </citation>
    <scope>NUCLEOTIDE SEQUENCE [LARGE SCALE GENOMIC DNA]</scope>
    <source>
        <strain evidence="3">Nm69</strain>
    </source>
</reference>
<evidence type="ECO:0000313" key="2">
    <source>
        <dbReference type="EMBL" id="SFK15873.1"/>
    </source>
</evidence>
<dbReference type="GO" id="GO:0020037">
    <property type="term" value="F:heme binding"/>
    <property type="evidence" value="ECO:0007669"/>
    <property type="project" value="InterPro"/>
</dbReference>
<dbReference type="GO" id="GO:0022900">
    <property type="term" value="P:electron transport chain"/>
    <property type="evidence" value="ECO:0007669"/>
    <property type="project" value="InterPro"/>
</dbReference>
<protein>
    <recommendedName>
        <fullName evidence="4">Cytochrome C</fullName>
    </recommendedName>
</protein>
<dbReference type="Proteomes" id="UP000199533">
    <property type="component" value="Unassembled WGS sequence"/>
</dbReference>
<dbReference type="RefSeq" id="WP_090696444.1">
    <property type="nucleotide sequence ID" value="NZ_FOSP01000001.1"/>
</dbReference>
<name>A0A1I3X8A3_9PROT</name>
<dbReference type="GO" id="GO:0009055">
    <property type="term" value="F:electron transfer activity"/>
    <property type="evidence" value="ECO:0007669"/>
    <property type="project" value="InterPro"/>
</dbReference>
<keyword evidence="3" id="KW-1185">Reference proteome</keyword>
<dbReference type="EMBL" id="FOSP01000001">
    <property type="protein sequence ID" value="SFK15873.1"/>
    <property type="molecule type" value="Genomic_DNA"/>
</dbReference>
<feature type="signal peptide" evidence="1">
    <location>
        <begin position="1"/>
        <end position="18"/>
    </location>
</feature>
<evidence type="ECO:0008006" key="4">
    <source>
        <dbReference type="Google" id="ProtNLM"/>
    </source>
</evidence>
<sequence length="155" mass="17738">MKKVLVLILGMFAITTQAEDFDKRQVLTLTESQRAHIHEEMRALLTGTQKILFSLSEEDMTAVAQHAQSLGTHMAHKVEDHLKRVLPEKFVQLGMSVHRDFDQIAMDAESLKDSKHTLRQLSESMNKCVVCHAAYQIQTTQQLLKRNLEPDLHVH</sequence>
<dbReference type="OrthoDB" id="1150802at2"/>
<accession>A0A1I3X8A3</accession>
<dbReference type="InterPro" id="IPR010980">
    <property type="entry name" value="Cyt_c/b562"/>
</dbReference>
<proteinExistence type="predicted"/>